<accession>A0A2N5ZEU5</accession>
<evidence type="ECO:0000256" key="1">
    <source>
        <dbReference type="PROSITE-ProRule" id="PRU00339"/>
    </source>
</evidence>
<dbReference type="InterPro" id="IPR019734">
    <property type="entry name" value="TPR_rpt"/>
</dbReference>
<dbReference type="Pfam" id="PF13181">
    <property type="entry name" value="TPR_8"/>
    <property type="match status" value="1"/>
</dbReference>
<gene>
    <name evidence="2" type="ORF">C0601_08190</name>
</gene>
<feature type="repeat" description="TPR" evidence="1">
    <location>
        <begin position="270"/>
        <end position="303"/>
    </location>
</feature>
<dbReference type="Proteomes" id="UP000234857">
    <property type="component" value="Unassembled WGS sequence"/>
</dbReference>
<sequence length="320" mass="37351">MRKHILILIILILTLSSLNALDFSKANLDKQQYKEAFIKIHLKRAYIYKSFANFPKAYEMYAELVEFDKVRKDYYIFLINGLKRYQARYELFKGFDSLIVPTESARFKTLMVMAKQKKDVIQRIKLYKAALREKKGDVSAIIGIAKAYIKLNKHFTAKKWLNKVKDSEEASILIKKIDYILDKSDKYMMKVQVNESVKSSVEKKKLDLLNGFIDKKEFNKAVNYLNSLILEEPGNYNLFFKLADVYSREAMYDSAVDQLDRAIILNPNFYQAYYMKGEIFTKTGKISQAKDVYVKLIEIAPIDSKFNRLAKNMLNSLSSQ</sequence>
<keyword evidence="1" id="KW-0802">TPR repeat</keyword>
<dbReference type="SUPFAM" id="SSF48452">
    <property type="entry name" value="TPR-like"/>
    <property type="match status" value="1"/>
</dbReference>
<evidence type="ECO:0000313" key="2">
    <source>
        <dbReference type="EMBL" id="PLX17196.1"/>
    </source>
</evidence>
<protein>
    <submittedName>
        <fullName evidence="2">Uncharacterized protein</fullName>
    </submittedName>
</protein>
<name>A0A2N5ZEU5_MUIH1</name>
<reference evidence="2 3" key="1">
    <citation type="submission" date="2017-11" db="EMBL/GenBank/DDBJ databases">
        <title>Genome-resolved metagenomics identifies genetic mobility, metabolic interactions, and unexpected diversity in perchlorate-reducing communities.</title>
        <authorList>
            <person name="Barnum T.P."/>
            <person name="Figueroa I.A."/>
            <person name="Carlstrom C.I."/>
            <person name="Lucas L.N."/>
            <person name="Engelbrektson A.L."/>
            <person name="Coates J.D."/>
        </authorList>
    </citation>
    <scope>NUCLEOTIDE SEQUENCE [LARGE SCALE GENOMIC DNA]</scope>
    <source>
        <strain evidence="2">BM706</strain>
    </source>
</reference>
<dbReference type="PANTHER" id="PTHR12558:SF13">
    <property type="entry name" value="CELL DIVISION CYCLE PROTEIN 27 HOMOLOG"/>
    <property type="match status" value="1"/>
</dbReference>
<feature type="repeat" description="TPR" evidence="1">
    <location>
        <begin position="236"/>
        <end position="269"/>
    </location>
</feature>
<organism evidence="2 3">
    <name type="scientific">Muiribacterium halophilum</name>
    <dbReference type="NCBI Taxonomy" id="2053465"/>
    <lineage>
        <taxon>Bacteria</taxon>
        <taxon>Candidatus Muiribacteriota</taxon>
        <taxon>Candidatus Muiribacteriia</taxon>
        <taxon>Candidatus Muiribacteriales</taxon>
        <taxon>Candidatus Muiribacteriaceae</taxon>
        <taxon>Candidatus Muiribacterium</taxon>
    </lineage>
</organism>
<dbReference type="EMBL" id="PKTG01000094">
    <property type="protein sequence ID" value="PLX17196.1"/>
    <property type="molecule type" value="Genomic_DNA"/>
</dbReference>
<proteinExistence type="predicted"/>
<dbReference type="SMART" id="SM00028">
    <property type="entry name" value="TPR"/>
    <property type="match status" value="4"/>
</dbReference>
<dbReference type="PROSITE" id="PS50005">
    <property type="entry name" value="TPR"/>
    <property type="match status" value="2"/>
</dbReference>
<dbReference type="InterPro" id="IPR011990">
    <property type="entry name" value="TPR-like_helical_dom_sf"/>
</dbReference>
<dbReference type="PANTHER" id="PTHR12558">
    <property type="entry name" value="CELL DIVISION CYCLE 16,23,27"/>
    <property type="match status" value="1"/>
</dbReference>
<evidence type="ECO:0000313" key="3">
    <source>
        <dbReference type="Proteomes" id="UP000234857"/>
    </source>
</evidence>
<dbReference type="Gene3D" id="1.25.40.10">
    <property type="entry name" value="Tetratricopeptide repeat domain"/>
    <property type="match status" value="2"/>
</dbReference>
<dbReference type="AlphaFoldDB" id="A0A2N5ZEU5"/>
<comment type="caution">
    <text evidence="2">The sequence shown here is derived from an EMBL/GenBank/DDBJ whole genome shotgun (WGS) entry which is preliminary data.</text>
</comment>